<accession>A0A1G5NVS2</accession>
<evidence type="ECO:0000256" key="2">
    <source>
        <dbReference type="ARBA" id="ARBA00007871"/>
    </source>
</evidence>
<gene>
    <name evidence="15" type="ORF">SAMN03080610_02775</name>
</gene>
<evidence type="ECO:0000256" key="7">
    <source>
        <dbReference type="ARBA" id="ARBA00023015"/>
    </source>
</evidence>
<evidence type="ECO:0000256" key="9">
    <source>
        <dbReference type="ARBA" id="ARBA00023159"/>
    </source>
</evidence>
<sequence>MPKDKLLNPARQRAAFERVRKAHQSEVAEDYVELIDDLIAVRGEARGTDLVERFGVTHATVNRTIQRLIRDGLVRSEPYRSIFLTDAGKALAARARERHALVRDFLLAIGTSREIAEQDAEGVEHHVSDETLAAFRDFLKRQN</sequence>
<proteinExistence type="inferred from homology"/>
<keyword evidence="7" id="KW-0805">Transcription regulation</keyword>
<dbReference type="EMBL" id="FMVW01000006">
    <property type="protein sequence ID" value="SCZ41453.1"/>
    <property type="molecule type" value="Genomic_DNA"/>
</dbReference>
<dbReference type="AlphaFoldDB" id="A0A1G5NVS2"/>
<dbReference type="Gene3D" id="1.10.60.10">
    <property type="entry name" value="Iron dependent repressor, metal binding and dimerisation domain"/>
    <property type="match status" value="1"/>
</dbReference>
<dbReference type="GO" id="GO:0005737">
    <property type="term" value="C:cytoplasm"/>
    <property type="evidence" value="ECO:0007669"/>
    <property type="project" value="UniProtKB-SubCell"/>
</dbReference>
<keyword evidence="6" id="KW-0678">Repressor</keyword>
<dbReference type="GO" id="GO:0003677">
    <property type="term" value="F:DNA binding"/>
    <property type="evidence" value="ECO:0007669"/>
    <property type="project" value="UniProtKB-KW"/>
</dbReference>
<dbReference type="InterPro" id="IPR050536">
    <property type="entry name" value="DtxR_MntR_Metal-Reg"/>
</dbReference>
<keyword evidence="10" id="KW-0804">Transcription</keyword>
<dbReference type="RefSeq" id="WP_244514585.1">
    <property type="nucleotide sequence ID" value="NZ_FMVW01000006.1"/>
</dbReference>
<dbReference type="PROSITE" id="PS50944">
    <property type="entry name" value="HTH_DTXR"/>
    <property type="match status" value="1"/>
</dbReference>
<dbReference type="InterPro" id="IPR001367">
    <property type="entry name" value="Fe_dep_repressor"/>
</dbReference>
<dbReference type="InterPro" id="IPR022689">
    <property type="entry name" value="Iron_dep_repressor"/>
</dbReference>
<dbReference type="InterPro" id="IPR022687">
    <property type="entry name" value="HTH_DTXR"/>
</dbReference>
<evidence type="ECO:0000313" key="15">
    <source>
        <dbReference type="EMBL" id="SCZ41453.1"/>
    </source>
</evidence>
<feature type="domain" description="HTH dtxR-type" evidence="14">
    <location>
        <begin position="25"/>
        <end position="85"/>
    </location>
</feature>
<dbReference type="Pfam" id="PF01325">
    <property type="entry name" value="Fe_dep_repress"/>
    <property type="match status" value="1"/>
</dbReference>
<keyword evidence="11" id="KW-0464">Manganese</keyword>
<organism evidence="15 16">
    <name type="scientific">Afifella marina DSM 2698</name>
    <dbReference type="NCBI Taxonomy" id="1120955"/>
    <lineage>
        <taxon>Bacteria</taxon>
        <taxon>Pseudomonadati</taxon>
        <taxon>Pseudomonadota</taxon>
        <taxon>Alphaproteobacteria</taxon>
        <taxon>Hyphomicrobiales</taxon>
        <taxon>Afifellaceae</taxon>
        <taxon>Afifella</taxon>
    </lineage>
</organism>
<dbReference type="InterPro" id="IPR036388">
    <property type="entry name" value="WH-like_DNA-bd_sf"/>
</dbReference>
<evidence type="ECO:0000256" key="6">
    <source>
        <dbReference type="ARBA" id="ARBA00022491"/>
    </source>
</evidence>
<evidence type="ECO:0000313" key="16">
    <source>
        <dbReference type="Proteomes" id="UP000199347"/>
    </source>
</evidence>
<dbReference type="PANTHER" id="PTHR33238:SF11">
    <property type="entry name" value="TRANSCRIPTIONAL REGULATOR MNTR"/>
    <property type="match status" value="1"/>
</dbReference>
<dbReference type="NCBIfam" id="NF008273">
    <property type="entry name" value="PRK11050.1"/>
    <property type="match status" value="1"/>
</dbReference>
<dbReference type="PANTHER" id="PTHR33238">
    <property type="entry name" value="IRON (METAL) DEPENDENT REPRESSOR, DTXR FAMILY"/>
    <property type="match status" value="1"/>
</dbReference>
<evidence type="ECO:0000256" key="1">
    <source>
        <dbReference type="ARBA" id="ARBA00004496"/>
    </source>
</evidence>
<evidence type="ECO:0000256" key="3">
    <source>
        <dbReference type="ARBA" id="ARBA00011738"/>
    </source>
</evidence>
<keyword evidence="9" id="KW-0010">Activator</keyword>
<keyword evidence="16" id="KW-1185">Reference proteome</keyword>
<dbReference type="Proteomes" id="UP000199347">
    <property type="component" value="Unassembled WGS sequence"/>
</dbReference>
<keyword evidence="8" id="KW-0238">DNA-binding</keyword>
<protein>
    <recommendedName>
        <fullName evidence="4">Transcriptional regulator MntR</fullName>
    </recommendedName>
    <alternativeName>
        <fullName evidence="13">Manganese transport regulator</fullName>
    </alternativeName>
</protein>
<dbReference type="InterPro" id="IPR036421">
    <property type="entry name" value="Fe_dep_repressor_sf"/>
</dbReference>
<dbReference type="SUPFAM" id="SSF46785">
    <property type="entry name" value="Winged helix' DNA-binding domain"/>
    <property type="match status" value="1"/>
</dbReference>
<keyword evidence="5" id="KW-0963">Cytoplasm</keyword>
<evidence type="ECO:0000256" key="13">
    <source>
        <dbReference type="ARBA" id="ARBA00032593"/>
    </source>
</evidence>
<dbReference type="Gene3D" id="1.10.10.10">
    <property type="entry name" value="Winged helix-like DNA-binding domain superfamily/Winged helix DNA-binding domain"/>
    <property type="match status" value="1"/>
</dbReference>
<name>A0A1G5NVS2_AFIMA</name>
<comment type="subunit">
    <text evidence="3">Homodimer.</text>
</comment>
<dbReference type="Pfam" id="PF02742">
    <property type="entry name" value="Fe_dep_repr_C"/>
    <property type="match status" value="1"/>
</dbReference>
<evidence type="ECO:0000256" key="11">
    <source>
        <dbReference type="ARBA" id="ARBA00023211"/>
    </source>
</evidence>
<comment type="subcellular location">
    <subcellularLocation>
        <location evidence="1">Cytoplasm</location>
    </subcellularLocation>
</comment>
<dbReference type="InterPro" id="IPR000835">
    <property type="entry name" value="HTH_MarR-typ"/>
</dbReference>
<comment type="similarity">
    <text evidence="2">Belongs to the DtxR/MntR family.</text>
</comment>
<evidence type="ECO:0000256" key="10">
    <source>
        <dbReference type="ARBA" id="ARBA00023163"/>
    </source>
</evidence>
<comment type="function">
    <text evidence="12">In the presence of manganese, represses expression of mntH and mntS. Up-regulates expression of mntP.</text>
</comment>
<reference evidence="15 16" key="1">
    <citation type="submission" date="2016-10" db="EMBL/GenBank/DDBJ databases">
        <authorList>
            <person name="de Groot N.N."/>
        </authorList>
    </citation>
    <scope>NUCLEOTIDE SEQUENCE [LARGE SCALE GENOMIC DNA]</scope>
    <source>
        <strain evidence="15 16">DSM 2698</strain>
    </source>
</reference>
<evidence type="ECO:0000256" key="12">
    <source>
        <dbReference type="ARBA" id="ARBA00025185"/>
    </source>
</evidence>
<dbReference type="GO" id="GO:0003700">
    <property type="term" value="F:DNA-binding transcription factor activity"/>
    <property type="evidence" value="ECO:0007669"/>
    <property type="project" value="InterPro"/>
</dbReference>
<dbReference type="GO" id="GO:0046914">
    <property type="term" value="F:transition metal ion binding"/>
    <property type="evidence" value="ECO:0007669"/>
    <property type="project" value="InterPro"/>
</dbReference>
<evidence type="ECO:0000256" key="8">
    <source>
        <dbReference type="ARBA" id="ARBA00023125"/>
    </source>
</evidence>
<dbReference type="InterPro" id="IPR036390">
    <property type="entry name" value="WH_DNA-bd_sf"/>
</dbReference>
<evidence type="ECO:0000256" key="5">
    <source>
        <dbReference type="ARBA" id="ARBA00022490"/>
    </source>
</evidence>
<evidence type="ECO:0000256" key="4">
    <source>
        <dbReference type="ARBA" id="ARBA00022386"/>
    </source>
</evidence>
<dbReference type="SMART" id="SM00347">
    <property type="entry name" value="HTH_MARR"/>
    <property type="match status" value="1"/>
</dbReference>
<dbReference type="SMART" id="SM00529">
    <property type="entry name" value="HTH_DTXR"/>
    <property type="match status" value="1"/>
</dbReference>
<dbReference type="GO" id="GO:0046983">
    <property type="term" value="F:protein dimerization activity"/>
    <property type="evidence" value="ECO:0007669"/>
    <property type="project" value="InterPro"/>
</dbReference>
<evidence type="ECO:0000259" key="14">
    <source>
        <dbReference type="PROSITE" id="PS50944"/>
    </source>
</evidence>
<dbReference type="STRING" id="1120955.SAMN03080610_02775"/>